<keyword evidence="2" id="KW-1185">Reference proteome</keyword>
<gene>
    <name evidence="1" type="ORF">B0174_09090</name>
</gene>
<sequence length="113" mass="13037">MKNKLYKIIPLILIVLLYSSLVSFGKEDFNKKNNDIKIEQLQVKQIASQEILKKIAQHEIEISWINSSIISVEKDTSNTLWVIVFKNNENNLKDKKLNISINLNGNIVESKLI</sequence>
<comment type="caution">
    <text evidence="1">The sequence shown here is derived from an EMBL/GenBank/DDBJ whole genome shotgun (WGS) entry which is preliminary data.</text>
</comment>
<dbReference type="AlphaFoldDB" id="A0A363CXR4"/>
<evidence type="ECO:0000313" key="1">
    <source>
        <dbReference type="EMBL" id="PUE63834.1"/>
    </source>
</evidence>
<name>A0A363CXR4_9BACT</name>
<evidence type="ECO:0000313" key="2">
    <source>
        <dbReference type="Proteomes" id="UP000251135"/>
    </source>
</evidence>
<dbReference type="OrthoDB" id="9931014at2"/>
<reference evidence="1 2" key="1">
    <citation type="submission" date="2017-02" db="EMBL/GenBank/DDBJ databases">
        <title>Arcobacter caeni sp. nov, a new Arcobacter species isolated from reclaimed water.</title>
        <authorList>
            <person name="Figueras M.J."/>
            <person name="Perez-Cataluna A."/>
            <person name="Salas-Masso N."/>
        </authorList>
    </citation>
    <scope>NUCLEOTIDE SEQUENCE [LARGE SCALE GENOMIC DNA]</scope>
    <source>
        <strain evidence="1 2">RW17-10</strain>
    </source>
</reference>
<accession>A0A363CXR4</accession>
<dbReference type="Proteomes" id="UP000251135">
    <property type="component" value="Unassembled WGS sequence"/>
</dbReference>
<dbReference type="RefSeq" id="WP_108559915.1">
    <property type="nucleotide sequence ID" value="NZ_MUXE01000013.1"/>
</dbReference>
<dbReference type="InterPro" id="IPR045503">
    <property type="entry name" value="DUF6488"/>
</dbReference>
<protein>
    <submittedName>
        <fullName evidence="1">Uncharacterized protein</fullName>
    </submittedName>
</protein>
<dbReference type="Pfam" id="PF20098">
    <property type="entry name" value="DUF6488"/>
    <property type="match status" value="1"/>
</dbReference>
<proteinExistence type="predicted"/>
<organism evidence="1 2">
    <name type="scientific">Arcobacter caeni</name>
    <dbReference type="NCBI Taxonomy" id="1912877"/>
    <lineage>
        <taxon>Bacteria</taxon>
        <taxon>Pseudomonadati</taxon>
        <taxon>Campylobacterota</taxon>
        <taxon>Epsilonproteobacteria</taxon>
        <taxon>Campylobacterales</taxon>
        <taxon>Arcobacteraceae</taxon>
        <taxon>Arcobacter</taxon>
    </lineage>
</organism>
<dbReference type="EMBL" id="MUXE01000013">
    <property type="protein sequence ID" value="PUE63834.1"/>
    <property type="molecule type" value="Genomic_DNA"/>
</dbReference>